<evidence type="ECO:0000256" key="5">
    <source>
        <dbReference type="SAM" id="MobiDB-lite"/>
    </source>
</evidence>
<comment type="similarity">
    <text evidence="1">In the C-terminal section; belongs to the transposase 35 family.</text>
</comment>
<evidence type="ECO:0000256" key="3">
    <source>
        <dbReference type="ARBA" id="ARBA00023125"/>
    </source>
</evidence>
<evidence type="ECO:0000256" key="2">
    <source>
        <dbReference type="ARBA" id="ARBA00022578"/>
    </source>
</evidence>
<keyword evidence="9" id="KW-1185">Reference proteome</keyword>
<keyword evidence="4" id="KW-0233">DNA recombination</keyword>
<dbReference type="EMBL" id="BAAAIE010000011">
    <property type="protein sequence ID" value="GAA0975421.1"/>
    <property type="molecule type" value="Genomic_DNA"/>
</dbReference>
<proteinExistence type="inferred from homology"/>
<name>A0ABN1S684_9ACTN</name>
<evidence type="ECO:0000313" key="8">
    <source>
        <dbReference type="EMBL" id="GAA0975421.1"/>
    </source>
</evidence>
<feature type="domain" description="Cas12f1-like TNB" evidence="7">
    <location>
        <begin position="80"/>
        <end position="146"/>
    </location>
</feature>
<dbReference type="Pfam" id="PF01385">
    <property type="entry name" value="OrfB_IS605"/>
    <property type="match status" value="1"/>
</dbReference>
<sequence length="196" mass="21818">MRRAKARGRVARLHHEVAVRRSTVLHAMTKQLATRFAEVAIEDLNVAGMTRTARGTLDAPGRRVMQKAGLNRSILDASPGELRRQLAYKTCWYGSTLVVLDRWWPSSKTCSACGWQNPRLTLADRTFHCTNCTLTIDRDLNAARNIAYHAAPVDRSVAPGRGETQNARGASMRPSSPRAGRQEAMKREDTVLPVVR</sequence>
<evidence type="ECO:0000259" key="6">
    <source>
        <dbReference type="Pfam" id="PF01385"/>
    </source>
</evidence>
<evidence type="ECO:0000313" key="9">
    <source>
        <dbReference type="Proteomes" id="UP001500033"/>
    </source>
</evidence>
<dbReference type="Pfam" id="PF07282">
    <property type="entry name" value="Cas12f1-like_TNB"/>
    <property type="match status" value="1"/>
</dbReference>
<protein>
    <recommendedName>
        <fullName evidence="10">Transposase</fullName>
    </recommendedName>
</protein>
<comment type="caution">
    <text evidence="8">The sequence shown here is derived from an EMBL/GenBank/DDBJ whole genome shotgun (WGS) entry which is preliminary data.</text>
</comment>
<dbReference type="InterPro" id="IPR010095">
    <property type="entry name" value="Cas12f1-like_TNB"/>
</dbReference>
<feature type="domain" description="Probable transposase IS891/IS1136/IS1341" evidence="6">
    <location>
        <begin position="2"/>
        <end position="51"/>
    </location>
</feature>
<reference evidence="8 9" key="1">
    <citation type="journal article" date="2019" name="Int. J. Syst. Evol. Microbiol.">
        <title>The Global Catalogue of Microorganisms (GCM) 10K type strain sequencing project: providing services to taxonomists for standard genome sequencing and annotation.</title>
        <authorList>
            <consortium name="The Broad Institute Genomics Platform"/>
            <consortium name="The Broad Institute Genome Sequencing Center for Infectious Disease"/>
            <person name="Wu L."/>
            <person name="Ma J."/>
        </authorList>
    </citation>
    <scope>NUCLEOTIDE SEQUENCE [LARGE SCALE GENOMIC DNA]</scope>
    <source>
        <strain evidence="8 9">JCM 11445</strain>
    </source>
</reference>
<feature type="compositionally biased region" description="Basic and acidic residues" evidence="5">
    <location>
        <begin position="180"/>
        <end position="190"/>
    </location>
</feature>
<evidence type="ECO:0000256" key="4">
    <source>
        <dbReference type="ARBA" id="ARBA00023172"/>
    </source>
</evidence>
<keyword evidence="3" id="KW-0238">DNA-binding</keyword>
<keyword evidence="2" id="KW-0815">Transposition</keyword>
<dbReference type="Proteomes" id="UP001500033">
    <property type="component" value="Unassembled WGS sequence"/>
</dbReference>
<feature type="region of interest" description="Disordered" evidence="5">
    <location>
        <begin position="156"/>
        <end position="196"/>
    </location>
</feature>
<gene>
    <name evidence="8" type="ORF">GCM10009576_024170</name>
</gene>
<dbReference type="NCBIfam" id="NF040570">
    <property type="entry name" value="guided_TnpB"/>
    <property type="match status" value="1"/>
</dbReference>
<organism evidence="8 9">
    <name type="scientific">Streptomyces rhizosphaericus</name>
    <dbReference type="NCBI Taxonomy" id="114699"/>
    <lineage>
        <taxon>Bacteria</taxon>
        <taxon>Bacillati</taxon>
        <taxon>Actinomycetota</taxon>
        <taxon>Actinomycetes</taxon>
        <taxon>Kitasatosporales</taxon>
        <taxon>Streptomycetaceae</taxon>
        <taxon>Streptomyces</taxon>
        <taxon>Streptomyces violaceusniger group</taxon>
    </lineage>
</organism>
<dbReference type="InterPro" id="IPR001959">
    <property type="entry name" value="Transposase"/>
</dbReference>
<evidence type="ECO:0000256" key="1">
    <source>
        <dbReference type="ARBA" id="ARBA00008761"/>
    </source>
</evidence>
<accession>A0ABN1S684</accession>
<evidence type="ECO:0000259" key="7">
    <source>
        <dbReference type="Pfam" id="PF07282"/>
    </source>
</evidence>
<evidence type="ECO:0008006" key="10">
    <source>
        <dbReference type="Google" id="ProtNLM"/>
    </source>
</evidence>